<dbReference type="SUPFAM" id="SSF50104">
    <property type="entry name" value="Translation proteins SH3-like domain"/>
    <property type="match status" value="1"/>
</dbReference>
<dbReference type="VEuPathDB" id="MicrosporidiaDB:M896_091710"/>
<organism evidence="2 3">
    <name type="scientific">Ordospora colligata OC4</name>
    <dbReference type="NCBI Taxonomy" id="1354746"/>
    <lineage>
        <taxon>Eukaryota</taxon>
        <taxon>Fungi</taxon>
        <taxon>Fungi incertae sedis</taxon>
        <taxon>Microsporidia</taxon>
        <taxon>Ordosporidae</taxon>
        <taxon>Ordospora</taxon>
    </lineage>
</organism>
<gene>
    <name evidence="2" type="ORF">M896_091710</name>
</gene>
<proteinExistence type="inferred from homology"/>
<dbReference type="PANTHER" id="PTHR10715:SF0">
    <property type="entry name" value="LARGE RIBOSOMAL SUBUNIT PROTEIN EL6"/>
    <property type="match status" value="1"/>
</dbReference>
<protein>
    <submittedName>
        <fullName evidence="2">Ribosomal protein L14E/L6E/L27E</fullName>
    </submittedName>
</protein>
<dbReference type="GO" id="GO:0003735">
    <property type="term" value="F:structural constituent of ribosome"/>
    <property type="evidence" value="ECO:0007669"/>
    <property type="project" value="InterPro"/>
</dbReference>
<dbReference type="OrthoDB" id="2436667at2759"/>
<dbReference type="Gene3D" id="2.30.30.30">
    <property type="match status" value="1"/>
</dbReference>
<dbReference type="InParanoid" id="A0A0B2UIW0"/>
<dbReference type="InterPro" id="IPR000915">
    <property type="entry name" value="60S_ribosomal_eL6"/>
</dbReference>
<dbReference type="PANTHER" id="PTHR10715">
    <property type="entry name" value="60S RIBOSOMAL PROTEIN L6"/>
    <property type="match status" value="1"/>
</dbReference>
<dbReference type="HOGENOM" id="CLU_129464_0_0_1"/>
<dbReference type="RefSeq" id="XP_014563285.1">
    <property type="nucleotide sequence ID" value="XM_014707799.1"/>
</dbReference>
<dbReference type="Pfam" id="PF01159">
    <property type="entry name" value="Ribosomal_L6e"/>
    <property type="match status" value="1"/>
</dbReference>
<dbReference type="GO" id="GO:0003723">
    <property type="term" value="F:RNA binding"/>
    <property type="evidence" value="ECO:0007669"/>
    <property type="project" value="TreeGrafter"/>
</dbReference>
<evidence type="ECO:0000313" key="3">
    <source>
        <dbReference type="Proteomes" id="UP000031056"/>
    </source>
</evidence>
<comment type="caution">
    <text evidence="2">The sequence shown here is derived from an EMBL/GenBank/DDBJ whole genome shotgun (WGS) entry which is preliminary data.</text>
</comment>
<dbReference type="STRING" id="1354746.A0A0B2UIW0"/>
<dbReference type="InterPro" id="IPR014722">
    <property type="entry name" value="Rib_uL2_dom2"/>
</dbReference>
<dbReference type="GeneID" id="26262384"/>
<name>A0A0B2UIW0_9MICR</name>
<dbReference type="InterPro" id="IPR008991">
    <property type="entry name" value="Translation_prot_SH3-like_sf"/>
</dbReference>
<keyword evidence="2" id="KW-0687">Ribonucleoprotein</keyword>
<dbReference type="GO" id="GO:0022625">
    <property type="term" value="C:cytosolic large ribosomal subunit"/>
    <property type="evidence" value="ECO:0007669"/>
    <property type="project" value="TreeGrafter"/>
</dbReference>
<dbReference type="FunCoup" id="A0A0B2UIW0">
    <property type="interactions" value="247"/>
</dbReference>
<dbReference type="EMBL" id="JOKQ01000009">
    <property type="protein sequence ID" value="KHN69243.1"/>
    <property type="molecule type" value="Genomic_DNA"/>
</dbReference>
<evidence type="ECO:0000313" key="2">
    <source>
        <dbReference type="EMBL" id="KHN69243.1"/>
    </source>
</evidence>
<evidence type="ECO:0000256" key="1">
    <source>
        <dbReference type="ARBA" id="ARBA00010592"/>
    </source>
</evidence>
<dbReference type="GO" id="GO:0002181">
    <property type="term" value="P:cytoplasmic translation"/>
    <property type="evidence" value="ECO:0007669"/>
    <property type="project" value="TreeGrafter"/>
</dbReference>
<dbReference type="Proteomes" id="UP000031056">
    <property type="component" value="Unassembled WGS sequence"/>
</dbReference>
<comment type="similarity">
    <text evidence="1">Belongs to the eukaryotic ribosomal protein eL6 family.</text>
</comment>
<sequence>MLIKDVRVIADEAGLYMPDDIPAFVEKHKKRTAVKPRVSRSDLTSGMIVVVLEGVYAAKRVVYLKSLENNLTLCVGPRSINGVGLFKIDERYLLATSTVLKIDVDAKIDCENVFLAERDVYALPNAGASSTEQKIDEQVMKAVKAVEYMKTYLSEQFEIDATKDFYSLKY</sequence>
<keyword evidence="2" id="KW-0689">Ribosomal protein</keyword>
<dbReference type="AlphaFoldDB" id="A0A0B2UIW0"/>
<dbReference type="GO" id="GO:0000027">
    <property type="term" value="P:ribosomal large subunit assembly"/>
    <property type="evidence" value="ECO:0007669"/>
    <property type="project" value="TreeGrafter"/>
</dbReference>
<reference evidence="2 3" key="1">
    <citation type="journal article" date="2014" name="MBio">
        <title>The Ordospora colligata genome; evolution of extreme reduction in microsporidia and host-to-parasite horizontal gene transfer.</title>
        <authorList>
            <person name="Pombert J.-F."/>
            <person name="Haag K.L."/>
            <person name="Beidas S."/>
            <person name="Ebert D."/>
            <person name="Keeling P.J."/>
        </authorList>
    </citation>
    <scope>NUCLEOTIDE SEQUENCE [LARGE SCALE GENOMIC DNA]</scope>
    <source>
        <strain evidence="2 3">OC4</strain>
    </source>
</reference>
<accession>A0A0B2UIW0</accession>
<keyword evidence="3" id="KW-1185">Reference proteome</keyword>